<dbReference type="EMBL" id="FPKX01000050">
    <property type="protein sequence ID" value="SFZ98441.1"/>
    <property type="molecule type" value="Genomic_DNA"/>
</dbReference>
<dbReference type="InterPro" id="IPR017850">
    <property type="entry name" value="Alkaline_phosphatase_core_sf"/>
</dbReference>
<organism evidence="1">
    <name type="scientific">hydrothermal vent metagenome</name>
    <dbReference type="NCBI Taxonomy" id="652676"/>
    <lineage>
        <taxon>unclassified sequences</taxon>
        <taxon>metagenomes</taxon>
        <taxon>ecological metagenomes</taxon>
    </lineage>
</organism>
<dbReference type="Pfam" id="PF07394">
    <property type="entry name" value="DUF1501"/>
    <property type="match status" value="1"/>
</dbReference>
<dbReference type="Gene3D" id="3.40.720.10">
    <property type="entry name" value="Alkaline Phosphatase, subunit A"/>
    <property type="match status" value="1"/>
</dbReference>
<gene>
    <name evidence="1" type="ORF">MNB_SV-5-1288</name>
</gene>
<protein>
    <recommendedName>
        <fullName evidence="2">DUF1501 domain-containing protein</fullName>
    </recommendedName>
</protein>
<name>A0A1W1EEI9_9ZZZZ</name>
<evidence type="ECO:0008006" key="2">
    <source>
        <dbReference type="Google" id="ProtNLM"/>
    </source>
</evidence>
<reference evidence="1" key="1">
    <citation type="submission" date="2016-10" db="EMBL/GenBank/DDBJ databases">
        <authorList>
            <person name="de Groot N.N."/>
        </authorList>
    </citation>
    <scope>NUCLEOTIDE SEQUENCE</scope>
</reference>
<evidence type="ECO:0000313" key="1">
    <source>
        <dbReference type="EMBL" id="SFZ98441.1"/>
    </source>
</evidence>
<dbReference type="InterPro" id="IPR010869">
    <property type="entry name" value="DUF1501"/>
</dbReference>
<dbReference type="AlphaFoldDB" id="A0A1W1EEI9"/>
<proteinExistence type="predicted"/>
<accession>A0A1W1EEI9</accession>
<sequence>METLLANADMTLFRCCYSQIREDSNNKSHGACTAQNQKGSFDGNGAGILANLAQILYANNVVNESSIMPFITLEGESNFYIEGYTPLQDFLKPVGINEDLENPYGRYERDWRYYTEEESDIVDYNDNTKGFNAALYAKMDTLAQKNNQTGKMKESFEKRASLNQFIEDISLSELPDLGTDAYPENNHFADKLQTAIKILSKNEDTKVITIGTGGLGGWDDHNEARDYVERTESLFRTLRSSMAHIKAEGKEQNINIMVFGEFGRNVNLNSALGWDHGNLQNFYVLGGKNYFNHKGVIGETIVENTGAINRLYLKPKPKTYQFEPLSIAATLYKIYGIENPEAITNGYAPIEPLFT</sequence>